<sequence>MPSYESGTELIDAIIRQGNKFISEFGDIPDQYWDTLQPDVDDRTPRQMLAYQLGWMNLLLEWEHAEEQGHVAAMPAEGYAWNRLGELYEHFYTTWQDVAPQQMIDTFHEQVNHICWMVTSFSQQELFEAGQRQWASSTQSSWPVWKWIHINTVAPFTTFRTKIRHWKRAMEQWDDLM</sequence>
<keyword evidence="2" id="KW-1185">Reference proteome</keyword>
<dbReference type="HOGENOM" id="CLU_124046_0_0_11"/>
<dbReference type="PANTHER" id="PTHR40658">
    <property type="match status" value="1"/>
</dbReference>
<accession>A0A0A7I6Y4</accession>
<gene>
    <name evidence="1" type="ORF">AH67_03060</name>
</gene>
<dbReference type="AlphaFoldDB" id="A0A0A7I6Y4"/>
<name>A0A0A7I6Y4_9BIFI</name>
<dbReference type="Pfam" id="PF08020">
    <property type="entry name" value="DUF1706"/>
    <property type="match status" value="1"/>
</dbReference>
<dbReference type="EMBL" id="CP007457">
    <property type="protein sequence ID" value="AIZ16027.1"/>
    <property type="molecule type" value="Genomic_DNA"/>
</dbReference>
<organism evidence="1 2">
    <name type="scientific">Bifidobacterium pseudolongum PV8-2</name>
    <dbReference type="NCBI Taxonomy" id="1447715"/>
    <lineage>
        <taxon>Bacteria</taxon>
        <taxon>Bacillati</taxon>
        <taxon>Actinomycetota</taxon>
        <taxon>Actinomycetes</taxon>
        <taxon>Bifidobacteriales</taxon>
        <taxon>Bifidobacteriaceae</taxon>
        <taxon>Bifidobacterium</taxon>
    </lineage>
</organism>
<dbReference type="RefSeq" id="WP_039171467.1">
    <property type="nucleotide sequence ID" value="NZ_CP007457.1"/>
</dbReference>
<dbReference type="PANTHER" id="PTHR40658:SF3">
    <property type="entry name" value="CLBS_DFSB FAMILY FOUR-HELIX BUNDLE PROTEIN"/>
    <property type="match status" value="1"/>
</dbReference>
<evidence type="ECO:0008006" key="3">
    <source>
        <dbReference type="Google" id="ProtNLM"/>
    </source>
</evidence>
<evidence type="ECO:0000313" key="1">
    <source>
        <dbReference type="EMBL" id="AIZ16027.1"/>
    </source>
</evidence>
<dbReference type="InterPro" id="IPR034660">
    <property type="entry name" value="DinB/YfiT-like"/>
</dbReference>
<dbReference type="Gene3D" id="1.20.120.450">
    <property type="entry name" value="dinb family like domain"/>
    <property type="match status" value="1"/>
</dbReference>
<dbReference type="InterPro" id="IPR012550">
    <property type="entry name" value="DUF1706"/>
</dbReference>
<protein>
    <recommendedName>
        <fullName evidence="3">Cytoplasmic protein</fullName>
    </recommendedName>
</protein>
<evidence type="ECO:0000313" key="2">
    <source>
        <dbReference type="Proteomes" id="UP000030636"/>
    </source>
</evidence>
<dbReference type="Proteomes" id="UP000030636">
    <property type="component" value="Chromosome"/>
</dbReference>
<reference evidence="1 2" key="1">
    <citation type="journal article" date="2015" name="Genome Announc.">
        <title>Bifidobacterium pseudolongum Strain PV8-2, Isolated from a Stool Sample of an Anemic Kenyan Infant.</title>
        <authorList>
            <person name="Vazquez-Gutierrez P."/>
            <person name="Lacroix C."/>
            <person name="Chassard C."/>
            <person name="Klumpp J."/>
            <person name="Stevens M.J."/>
            <person name="Jans C."/>
        </authorList>
    </citation>
    <scope>NUCLEOTIDE SEQUENCE [LARGE SCALE GENOMIC DNA]</scope>
    <source>
        <strain evidence="1 2">PV8-2</strain>
    </source>
</reference>
<dbReference type="OrthoDB" id="4484862at2"/>
<proteinExistence type="predicted"/>
<dbReference type="PIRSF" id="PIRSF031551">
    <property type="entry name" value="DUF1706"/>
    <property type="match status" value="1"/>
</dbReference>
<dbReference type="KEGG" id="bpsp:AH67_03060"/>